<keyword evidence="1" id="KW-1133">Transmembrane helix</keyword>
<keyword evidence="3" id="KW-1185">Reference proteome</keyword>
<accession>A0A7J7MRS3</accession>
<keyword evidence="1" id="KW-0812">Transmembrane</keyword>
<gene>
    <name evidence="2" type="ORF">GIB67_037149</name>
</gene>
<evidence type="ECO:0000313" key="3">
    <source>
        <dbReference type="Proteomes" id="UP000541444"/>
    </source>
</evidence>
<proteinExistence type="predicted"/>
<reference evidence="2 3" key="1">
    <citation type="journal article" date="2020" name="IScience">
        <title>Genome Sequencing of the Endangered Kingdonia uniflora (Circaeasteraceae, Ranunculales) Reveals Potential Mechanisms of Evolutionary Specialization.</title>
        <authorList>
            <person name="Sun Y."/>
            <person name="Deng T."/>
            <person name="Zhang A."/>
            <person name="Moore M.J."/>
            <person name="Landis J.B."/>
            <person name="Lin N."/>
            <person name="Zhang H."/>
            <person name="Zhang X."/>
            <person name="Huang J."/>
            <person name="Zhang X."/>
            <person name="Sun H."/>
            <person name="Wang H."/>
        </authorList>
    </citation>
    <scope>NUCLEOTIDE SEQUENCE [LARGE SCALE GENOMIC DNA]</scope>
    <source>
        <strain evidence="2">TB1705</strain>
        <tissue evidence="2">Leaf</tissue>
    </source>
</reference>
<keyword evidence="1" id="KW-0472">Membrane</keyword>
<sequence>MAMQIHDIACCSFHHEQVSILQQMNMSSSFAIWNASYWRLHLYSRGDMGCWICNSLCENNNFIVTFFLPIIFDLFFSFFCMLENS</sequence>
<protein>
    <submittedName>
        <fullName evidence="2">Uncharacterized protein</fullName>
    </submittedName>
</protein>
<comment type="caution">
    <text evidence="2">The sequence shown here is derived from an EMBL/GenBank/DDBJ whole genome shotgun (WGS) entry which is preliminary data.</text>
</comment>
<dbReference type="EMBL" id="JACGCM010001272">
    <property type="protein sequence ID" value="KAF6157576.1"/>
    <property type="molecule type" value="Genomic_DNA"/>
</dbReference>
<feature type="non-terminal residue" evidence="2">
    <location>
        <position position="85"/>
    </location>
</feature>
<evidence type="ECO:0000313" key="2">
    <source>
        <dbReference type="EMBL" id="KAF6157576.1"/>
    </source>
</evidence>
<organism evidence="2 3">
    <name type="scientific">Kingdonia uniflora</name>
    <dbReference type="NCBI Taxonomy" id="39325"/>
    <lineage>
        <taxon>Eukaryota</taxon>
        <taxon>Viridiplantae</taxon>
        <taxon>Streptophyta</taxon>
        <taxon>Embryophyta</taxon>
        <taxon>Tracheophyta</taxon>
        <taxon>Spermatophyta</taxon>
        <taxon>Magnoliopsida</taxon>
        <taxon>Ranunculales</taxon>
        <taxon>Circaeasteraceae</taxon>
        <taxon>Kingdonia</taxon>
    </lineage>
</organism>
<dbReference type="Proteomes" id="UP000541444">
    <property type="component" value="Unassembled WGS sequence"/>
</dbReference>
<feature type="transmembrane region" description="Helical" evidence="1">
    <location>
        <begin position="62"/>
        <end position="82"/>
    </location>
</feature>
<evidence type="ECO:0000256" key="1">
    <source>
        <dbReference type="SAM" id="Phobius"/>
    </source>
</evidence>
<dbReference type="AlphaFoldDB" id="A0A7J7MRS3"/>
<name>A0A7J7MRS3_9MAGN</name>